<accession>A0A0S4J012</accession>
<keyword evidence="3" id="KW-1185">Reference proteome</keyword>
<evidence type="ECO:0000256" key="1">
    <source>
        <dbReference type="SAM" id="SignalP"/>
    </source>
</evidence>
<feature type="chain" id="PRO_5006621730" description="Membrane-associated protein" evidence="1">
    <location>
        <begin position="22"/>
        <end position="715"/>
    </location>
</feature>
<dbReference type="Proteomes" id="UP000051952">
    <property type="component" value="Unassembled WGS sequence"/>
</dbReference>
<dbReference type="AlphaFoldDB" id="A0A0S4J012"/>
<sequence length="715" mass="76223">MRCVIPCALIATLLHFLVAMAAPPPSVTAAPENVTCGGSFNLFLSSSTSSSSIVLKNCSNVTTLYLPDNASNIALLVSGGTSVPTLLSQSIRSNASWWNNLTITLVDVSMSSTSPQPTTPIVLFWGQLLVSGGTSVPTLLSQSIRSNASWWNNLTITLVDVSMSSTSPQPTTPIVLFWGQQLSNIHLHIKNSTIVVTHGITSLTGHYAISNSTFLIENSSITHHESYANNSMCSSYFIFVENTLLSQDAAAIGNVSMTVRGNSKIVYETNCTSGASWCQLHVGKSSDVPNANRRGIAWNVTVLDSTFQQHSLVNDTSTSSSSSSSSSDSGIELASGAWDYLIFQLNAAYLQKVNVRMNNFSWSSTVEMKSARNILQTSLLRVSPSGVSSTFYQDIHVTMLNGTFSARCPTKPVLLYFSCDNATGITTFVQQVTGEQVTYGIATGDDASRTIAMVYYTPTFLNASTITLRDIRMQQSLMSGQGTSSQGLNASAALVSASAFVFHMRAGTNFGVTIVLMNVTNDVSASDGGFYSYLYTALPPLAFALNRAGLDLTLGSVLVGLVYLEPATTCTSLSLSVESCGVHVQSSISTQAYNTTLSNILAVSHSLILMMSSCTDCVVLLQNSTLSRPPMSSTFGNCEEASASSALLCVNITTTALVQASDPRNFATNWLNDPNIQSIISIAQMQNAAISLNDVDTYLSQTALRNTTLTIVNSC</sequence>
<dbReference type="VEuPathDB" id="TriTrypDB:BSAL_78750"/>
<proteinExistence type="predicted"/>
<gene>
    <name evidence="2" type="ORF">BSAL_78750</name>
</gene>
<feature type="signal peptide" evidence="1">
    <location>
        <begin position="1"/>
        <end position="21"/>
    </location>
</feature>
<protein>
    <recommendedName>
        <fullName evidence="4">Membrane-associated protein</fullName>
    </recommendedName>
</protein>
<evidence type="ECO:0008006" key="4">
    <source>
        <dbReference type="Google" id="ProtNLM"/>
    </source>
</evidence>
<keyword evidence="1" id="KW-0732">Signal</keyword>
<reference evidence="3" key="1">
    <citation type="submission" date="2015-09" db="EMBL/GenBank/DDBJ databases">
        <authorList>
            <consortium name="Pathogen Informatics"/>
        </authorList>
    </citation>
    <scope>NUCLEOTIDE SEQUENCE [LARGE SCALE GENOMIC DNA]</scope>
    <source>
        <strain evidence="3">Lake Konstanz</strain>
    </source>
</reference>
<organism evidence="2 3">
    <name type="scientific">Bodo saltans</name>
    <name type="common">Flagellated protozoan</name>
    <dbReference type="NCBI Taxonomy" id="75058"/>
    <lineage>
        <taxon>Eukaryota</taxon>
        <taxon>Discoba</taxon>
        <taxon>Euglenozoa</taxon>
        <taxon>Kinetoplastea</taxon>
        <taxon>Metakinetoplastina</taxon>
        <taxon>Eubodonida</taxon>
        <taxon>Bodonidae</taxon>
        <taxon>Bodo</taxon>
    </lineage>
</organism>
<dbReference type="EMBL" id="CYKH01000787">
    <property type="protein sequence ID" value="CUG39284.1"/>
    <property type="molecule type" value="Genomic_DNA"/>
</dbReference>
<evidence type="ECO:0000313" key="3">
    <source>
        <dbReference type="Proteomes" id="UP000051952"/>
    </source>
</evidence>
<name>A0A0S4J012_BODSA</name>
<evidence type="ECO:0000313" key="2">
    <source>
        <dbReference type="EMBL" id="CUG39284.1"/>
    </source>
</evidence>